<dbReference type="AlphaFoldDB" id="A0AAV9R3T0"/>
<evidence type="ECO:0000313" key="2">
    <source>
        <dbReference type="Proteomes" id="UP001311232"/>
    </source>
</evidence>
<reference evidence="1 2" key="1">
    <citation type="submission" date="2021-06" db="EMBL/GenBank/DDBJ databases">
        <authorList>
            <person name="Palmer J.M."/>
        </authorList>
    </citation>
    <scope>NUCLEOTIDE SEQUENCE [LARGE SCALE GENOMIC DNA]</scope>
    <source>
        <strain evidence="1 2">MEX-2019</strain>
        <tissue evidence="1">Muscle</tissue>
    </source>
</reference>
<keyword evidence="2" id="KW-1185">Reference proteome</keyword>
<proteinExistence type="predicted"/>
<name>A0AAV9R3T0_9TELE</name>
<dbReference type="EMBL" id="JAHHUM010002345">
    <property type="protein sequence ID" value="KAK5604433.1"/>
    <property type="molecule type" value="Genomic_DNA"/>
</dbReference>
<protein>
    <submittedName>
        <fullName evidence="1">Uncharacterized protein</fullName>
    </submittedName>
</protein>
<accession>A0AAV9R3T0</accession>
<evidence type="ECO:0000313" key="1">
    <source>
        <dbReference type="EMBL" id="KAK5604433.1"/>
    </source>
</evidence>
<sequence length="114" mass="12528">MDRFPAFKLFYRVEEKVPCELLAPPLRCPVRHAGNGNESLFSTGFIIPGDVRAATSVELRMLNSPTKMDDPNNGASTAPCVAPILQTNMSETQPHALTQQADSQVVQYQMVVHS</sequence>
<comment type="caution">
    <text evidence="1">The sequence shown here is derived from an EMBL/GenBank/DDBJ whole genome shotgun (WGS) entry which is preliminary data.</text>
</comment>
<organism evidence="1 2">
    <name type="scientific">Crenichthys baileyi</name>
    <name type="common">White River springfish</name>
    <dbReference type="NCBI Taxonomy" id="28760"/>
    <lineage>
        <taxon>Eukaryota</taxon>
        <taxon>Metazoa</taxon>
        <taxon>Chordata</taxon>
        <taxon>Craniata</taxon>
        <taxon>Vertebrata</taxon>
        <taxon>Euteleostomi</taxon>
        <taxon>Actinopterygii</taxon>
        <taxon>Neopterygii</taxon>
        <taxon>Teleostei</taxon>
        <taxon>Neoteleostei</taxon>
        <taxon>Acanthomorphata</taxon>
        <taxon>Ovalentaria</taxon>
        <taxon>Atherinomorphae</taxon>
        <taxon>Cyprinodontiformes</taxon>
        <taxon>Goodeidae</taxon>
        <taxon>Crenichthys</taxon>
    </lineage>
</organism>
<gene>
    <name evidence="1" type="ORF">CRENBAI_017445</name>
</gene>
<dbReference type="Proteomes" id="UP001311232">
    <property type="component" value="Unassembled WGS sequence"/>
</dbReference>